<dbReference type="PROSITE" id="PS51000">
    <property type="entry name" value="HTH_DEOR_2"/>
    <property type="match status" value="1"/>
</dbReference>
<dbReference type="Gene3D" id="1.10.10.10">
    <property type="entry name" value="Winged helix-like DNA-binding domain superfamily/Winged helix DNA-binding domain"/>
    <property type="match status" value="2"/>
</dbReference>
<dbReference type="Gene3D" id="1.10.1790.10">
    <property type="entry name" value="PRD domain"/>
    <property type="match status" value="2"/>
</dbReference>
<dbReference type="Gene3D" id="3.40.50.2300">
    <property type="match status" value="1"/>
</dbReference>
<comment type="caution">
    <text evidence="10">The sequence shown here is derived from an EMBL/GenBank/DDBJ whole genome shotgun (WGS) entry which is preliminary data.</text>
</comment>
<gene>
    <name evidence="10" type="ORF">HMPREF1097_01223</name>
</gene>
<dbReference type="InterPro" id="IPR050661">
    <property type="entry name" value="BglG_antiterminators"/>
</dbReference>
<accession>R0BC37</accession>
<evidence type="ECO:0000313" key="11">
    <source>
        <dbReference type="Proteomes" id="UP000013041"/>
    </source>
</evidence>
<evidence type="ECO:0000259" key="6">
    <source>
        <dbReference type="PROSITE" id="PS51000"/>
    </source>
</evidence>
<dbReference type="Gene3D" id="3.40.930.10">
    <property type="entry name" value="Mannitol-specific EII, Chain A"/>
    <property type="match status" value="1"/>
</dbReference>
<dbReference type="SUPFAM" id="SSF52794">
    <property type="entry name" value="PTS system IIB component-like"/>
    <property type="match status" value="1"/>
</dbReference>
<dbReference type="InterPro" id="IPR036390">
    <property type="entry name" value="WH_DNA-bd_sf"/>
</dbReference>
<dbReference type="SUPFAM" id="SSF63520">
    <property type="entry name" value="PTS-regulatory domain, PRD"/>
    <property type="match status" value="2"/>
</dbReference>
<dbReference type="Proteomes" id="UP000013041">
    <property type="component" value="Unassembled WGS sequence"/>
</dbReference>
<feature type="domain" description="PRD" evidence="9">
    <location>
        <begin position="185"/>
        <end position="285"/>
    </location>
</feature>
<evidence type="ECO:0000256" key="4">
    <source>
        <dbReference type="ARBA" id="ARBA00023159"/>
    </source>
</evidence>
<evidence type="ECO:0000259" key="7">
    <source>
        <dbReference type="PROSITE" id="PS51094"/>
    </source>
</evidence>
<keyword evidence="3" id="KW-0805">Transcription regulation</keyword>
<feature type="domain" description="HTH deoR-type" evidence="6">
    <location>
        <begin position="2"/>
        <end position="61"/>
    </location>
</feature>
<dbReference type="Pfam" id="PF00359">
    <property type="entry name" value="PTS_EIIA_2"/>
    <property type="match status" value="1"/>
</dbReference>
<name>R0BC37_9FIRM</name>
<dbReference type="PANTHER" id="PTHR30185:SF18">
    <property type="entry name" value="TRANSCRIPTIONAL REGULATOR MTLR"/>
    <property type="match status" value="1"/>
</dbReference>
<dbReference type="SUPFAM" id="SSF55804">
    <property type="entry name" value="Phoshotransferase/anion transport protein"/>
    <property type="match status" value="1"/>
</dbReference>
<dbReference type="RefSeq" id="WP_002571494.1">
    <property type="nucleotide sequence ID" value="NZ_KB851149.1"/>
</dbReference>
<dbReference type="EMBL" id="AGYG01000009">
    <property type="protein sequence ID" value="ENZ41847.1"/>
    <property type="molecule type" value="Genomic_DNA"/>
</dbReference>
<dbReference type="PATRIC" id="fig|997897.5.peg.1303"/>
<dbReference type="InterPro" id="IPR013196">
    <property type="entry name" value="HTH_11"/>
</dbReference>
<dbReference type="InterPro" id="IPR011608">
    <property type="entry name" value="PRD"/>
</dbReference>
<dbReference type="InterPro" id="IPR036634">
    <property type="entry name" value="PRD_sf"/>
</dbReference>
<reference evidence="10 11" key="1">
    <citation type="submission" date="2013-01" db="EMBL/GenBank/DDBJ databases">
        <title>The Genome Sequence of Clostridium bolteae 90B8.</title>
        <authorList>
            <consortium name="The Broad Institute Genome Sequencing Platform"/>
            <person name="Earl A."/>
            <person name="Ward D."/>
            <person name="Feldgarden M."/>
            <person name="Gevers D."/>
            <person name="Courvalin P."/>
            <person name="Lambert T."/>
            <person name="Walker B."/>
            <person name="Young S.K."/>
            <person name="Zeng Q."/>
            <person name="Gargeya S."/>
            <person name="Fitzgerald M."/>
            <person name="Haas B."/>
            <person name="Abouelleil A."/>
            <person name="Alvarado L."/>
            <person name="Arachchi H.M."/>
            <person name="Berlin A.M."/>
            <person name="Chapman S.B."/>
            <person name="Dewar J."/>
            <person name="Goldberg J."/>
            <person name="Griggs A."/>
            <person name="Gujja S."/>
            <person name="Hansen M."/>
            <person name="Howarth C."/>
            <person name="Imamovic A."/>
            <person name="Larimer J."/>
            <person name="McCowan C."/>
            <person name="Murphy C."/>
            <person name="Neiman D."/>
            <person name="Pearson M."/>
            <person name="Priest M."/>
            <person name="Roberts A."/>
            <person name="Saif S."/>
            <person name="Shea T."/>
            <person name="Sisk P."/>
            <person name="Sykes S."/>
            <person name="Wortman J."/>
            <person name="Nusbaum C."/>
            <person name="Birren B."/>
        </authorList>
    </citation>
    <scope>NUCLEOTIDE SEQUENCE [LARGE SCALE GENOMIC DNA]</scope>
    <source>
        <strain evidence="10 11">90B8</strain>
    </source>
</reference>
<keyword evidence="2" id="KW-0677">Repeat</keyword>
<dbReference type="InterPro" id="IPR013011">
    <property type="entry name" value="PTS_EIIB_2"/>
</dbReference>
<evidence type="ECO:0000313" key="10">
    <source>
        <dbReference type="EMBL" id="ENZ41847.1"/>
    </source>
</evidence>
<keyword evidence="1" id="KW-0808">Transferase</keyword>
<evidence type="ECO:0000256" key="2">
    <source>
        <dbReference type="ARBA" id="ARBA00022737"/>
    </source>
</evidence>
<evidence type="ECO:0000256" key="3">
    <source>
        <dbReference type="ARBA" id="ARBA00023015"/>
    </source>
</evidence>
<evidence type="ECO:0000259" key="8">
    <source>
        <dbReference type="PROSITE" id="PS51099"/>
    </source>
</evidence>
<keyword evidence="4" id="KW-0010">Activator</keyword>
<dbReference type="InterPro" id="IPR002178">
    <property type="entry name" value="PTS_EIIA_type-2_dom"/>
</dbReference>
<dbReference type="Pfam" id="PF08279">
    <property type="entry name" value="HTH_11"/>
    <property type="match status" value="1"/>
</dbReference>
<protein>
    <submittedName>
        <fullName evidence="10">Uncharacterized protein</fullName>
    </submittedName>
</protein>
<dbReference type="PROSITE" id="PS51094">
    <property type="entry name" value="PTS_EIIA_TYPE_2"/>
    <property type="match status" value="1"/>
</dbReference>
<evidence type="ECO:0000259" key="9">
    <source>
        <dbReference type="PROSITE" id="PS51372"/>
    </source>
</evidence>
<feature type="domain" description="PTS EIIB type-2" evidence="8">
    <location>
        <begin position="398"/>
        <end position="486"/>
    </location>
</feature>
<sequence length="697" mass="79885">MNKRMKDIVGELLKAEQALTISRLAERFKVSERTIRNDLNSINDWLDQNGLSLITLGASGRIDYKPEIEEVQRFVLENDFYSYKLSKEERKSLMAAILVSSSEYTTLASMADMLFVSRVTVINDLDDVKQLIYEQGLQVISHSNKGLRVDGPESRKRRMLLLMNRSQREYGQLDFAGNTLNLLMGTPGEEQEIIRKIISEQEHANKSFLTDDSFHELVLYLGILLKRVRQGELVEPQKDIHNMRYPMASGILKYLSQYCQIVVTEDEVLYLGTLLASFRYLKKDDFNSDIVKTQLITRQFIEAVSRTLELDFNDDYVFYENLSNHLQSIFESADILFKENPVLRQILDKNRQIEAAVDANKDIIEKYIRRSLGSVELTYIAVHICAAIERKKNKEVAFHVILVCHGGIGTSQLLLERLKKHFNFQIVDVMSAHEVSRVKKGQADMVISTVRLPDCELDFVVVTPSLDDTDYLKVGHLIDDIRSRKNLPPRLEKREITPRGLMNRLKPLIREYKEADVEILLNKIEETVNRYFCVEEEPGALFAPMLHHLLTENRIELDVECSDWRQAVCASAGRLLQEGVIEERYIDAMIHNIEENGPYVVISPGFAMPHDAVDAGSLKVGMNLIRLKEPVLFGDEEAEPVRFVCCLSAVDHDRHLKAFFHLVNLLQGSKFKEMLEQAGTPRAVAAGIRRFEYALDD</sequence>
<dbReference type="InterPro" id="IPR036388">
    <property type="entry name" value="WH-like_DNA-bd_sf"/>
</dbReference>
<dbReference type="GO" id="GO:0009401">
    <property type="term" value="P:phosphoenolpyruvate-dependent sugar phosphotransferase system"/>
    <property type="evidence" value="ECO:0007669"/>
    <property type="project" value="InterPro"/>
</dbReference>
<proteinExistence type="predicted"/>
<dbReference type="InterPro" id="IPR016152">
    <property type="entry name" value="PTrfase/Anion_transptr"/>
</dbReference>
<evidence type="ECO:0000256" key="1">
    <source>
        <dbReference type="ARBA" id="ARBA00022679"/>
    </source>
</evidence>
<dbReference type="Pfam" id="PF05043">
    <property type="entry name" value="Mga"/>
    <property type="match status" value="1"/>
</dbReference>
<organism evidence="10 11">
    <name type="scientific">Enterocloster bolteae 90B8</name>
    <dbReference type="NCBI Taxonomy" id="997897"/>
    <lineage>
        <taxon>Bacteria</taxon>
        <taxon>Bacillati</taxon>
        <taxon>Bacillota</taxon>
        <taxon>Clostridia</taxon>
        <taxon>Lachnospirales</taxon>
        <taxon>Lachnospiraceae</taxon>
        <taxon>Enterocloster</taxon>
    </lineage>
</organism>
<dbReference type="GO" id="GO:0008982">
    <property type="term" value="F:protein-N(PI)-phosphohistidine-sugar phosphotransferase activity"/>
    <property type="evidence" value="ECO:0007669"/>
    <property type="project" value="InterPro"/>
</dbReference>
<dbReference type="InterPro" id="IPR036095">
    <property type="entry name" value="PTS_EIIB-like_sf"/>
</dbReference>
<feature type="domain" description="PRD" evidence="9">
    <location>
        <begin position="288"/>
        <end position="394"/>
    </location>
</feature>
<dbReference type="PROSITE" id="PS51372">
    <property type="entry name" value="PRD_2"/>
    <property type="match status" value="2"/>
</dbReference>
<dbReference type="PROSITE" id="PS51099">
    <property type="entry name" value="PTS_EIIB_TYPE_2"/>
    <property type="match status" value="1"/>
</dbReference>
<evidence type="ECO:0000256" key="5">
    <source>
        <dbReference type="ARBA" id="ARBA00023163"/>
    </source>
</evidence>
<dbReference type="PANTHER" id="PTHR30185">
    <property type="entry name" value="CRYPTIC BETA-GLUCOSIDE BGL OPERON ANTITERMINATOR"/>
    <property type="match status" value="1"/>
</dbReference>
<dbReference type="CDD" id="cd05568">
    <property type="entry name" value="PTS_IIB_bgl_like"/>
    <property type="match status" value="1"/>
</dbReference>
<dbReference type="SUPFAM" id="SSF46785">
    <property type="entry name" value="Winged helix' DNA-binding domain"/>
    <property type="match status" value="1"/>
</dbReference>
<keyword evidence="5" id="KW-0804">Transcription</keyword>
<dbReference type="InterPro" id="IPR001034">
    <property type="entry name" value="DeoR_HTH"/>
</dbReference>
<dbReference type="CDD" id="cd00211">
    <property type="entry name" value="PTS_IIA_fru"/>
    <property type="match status" value="1"/>
</dbReference>
<feature type="domain" description="PTS EIIA type-2" evidence="7">
    <location>
        <begin position="548"/>
        <end position="691"/>
    </location>
</feature>
<dbReference type="InterPro" id="IPR007737">
    <property type="entry name" value="Mga_HTH"/>
</dbReference>
<dbReference type="Pfam" id="PF00874">
    <property type="entry name" value="PRD"/>
    <property type="match status" value="2"/>
</dbReference>
<dbReference type="GO" id="GO:0003700">
    <property type="term" value="F:DNA-binding transcription factor activity"/>
    <property type="evidence" value="ECO:0007669"/>
    <property type="project" value="InterPro"/>
</dbReference>
<dbReference type="HOGENOM" id="CLU_013442_1_0_9"/>
<dbReference type="AlphaFoldDB" id="R0BC37"/>